<protein>
    <submittedName>
        <fullName evidence="2">Uncharacterized protein</fullName>
    </submittedName>
</protein>
<proteinExistence type="predicted"/>
<feature type="compositionally biased region" description="Gly residues" evidence="1">
    <location>
        <begin position="594"/>
        <end position="603"/>
    </location>
</feature>
<accession>A0A6A4H739</accession>
<feature type="region of interest" description="Disordered" evidence="1">
    <location>
        <begin position="594"/>
        <end position="623"/>
    </location>
</feature>
<gene>
    <name evidence="2" type="ORF">BT96DRAFT_943869</name>
</gene>
<dbReference type="PANTHER" id="PTHR24216">
    <property type="entry name" value="PAXILLIN-RELATED"/>
    <property type="match status" value="1"/>
</dbReference>
<feature type="region of interest" description="Disordered" evidence="1">
    <location>
        <begin position="1203"/>
        <end position="1309"/>
    </location>
</feature>
<organism evidence="2 3">
    <name type="scientific">Gymnopus androsaceus JB14</name>
    <dbReference type="NCBI Taxonomy" id="1447944"/>
    <lineage>
        <taxon>Eukaryota</taxon>
        <taxon>Fungi</taxon>
        <taxon>Dikarya</taxon>
        <taxon>Basidiomycota</taxon>
        <taxon>Agaricomycotina</taxon>
        <taxon>Agaricomycetes</taxon>
        <taxon>Agaricomycetidae</taxon>
        <taxon>Agaricales</taxon>
        <taxon>Marasmiineae</taxon>
        <taxon>Omphalotaceae</taxon>
        <taxon>Gymnopus</taxon>
    </lineage>
</organism>
<evidence type="ECO:0000313" key="3">
    <source>
        <dbReference type="Proteomes" id="UP000799118"/>
    </source>
</evidence>
<evidence type="ECO:0000256" key="1">
    <source>
        <dbReference type="SAM" id="MobiDB-lite"/>
    </source>
</evidence>
<feature type="compositionally biased region" description="Low complexity" evidence="1">
    <location>
        <begin position="611"/>
        <end position="623"/>
    </location>
</feature>
<name>A0A6A4H739_9AGAR</name>
<dbReference type="Proteomes" id="UP000799118">
    <property type="component" value="Unassembled WGS sequence"/>
</dbReference>
<evidence type="ECO:0000313" key="2">
    <source>
        <dbReference type="EMBL" id="KAE9393538.1"/>
    </source>
</evidence>
<sequence>MLDANYVLAAYFCLIDGFLYSCQPIFSYATDNTQDSIARKDDPRFTVPLLWKGPYLTMPIHHHITGMRKFPYTAKLPPFWPGVWVIAKNGLYQGDTGVIMMDTSSDYSSECVVAFLPRLDLPQQKFKRVKKTHTSNPAVPATFTTPFPVSTTMSDIKSKFDFVSINTKAGYPIPLERTVPSKKRSVPSARHPRPSKVRIGSTPVLKFAEFHDIPPSSILVCCAICNEGATCEHGDKEYALLKQTIWQGLSLVHQKVTNLTLANTIAEEDLLEFFKTESAVLQSTIPLPSTWIFGLGERVHVSNQLRDHHRPLCKNPELASELGLQSKDEGFIRDIVEINCVVEFLDGTDGKGRQVVLPQHSLLKVMRQGDEVYVCQASHSIFQLGVAEVSSTTEHIPLDGKVGLVVSIGNDGETVQVQFSKYPVPQQFHSNSLVNLALMLSPNDLVKRGIKKPLPSIDPVFSIVPKTLVYVEPNPSILMTDPVPEPLDLAIRTGRRPWVGKEHHKAENGSMLDVNRNDSMSSSLAVTIIVVFVGSTTASFFMTMVLINSRHTTLTSILNWDTSLNTPSPKILKGYAPMDMSAWQATYRDRWVGSGGNNGGTEGGIDEMQASSSSFDSRPASGSTTRSIASGFASPDGCMSPDSSLNSLLQPYKCWWVDVLGTIMQPLFQISPTRFWIHASENALPRQQLLLAFCGETKDRVITLKEGPGGQSTLYYKQKGTGSVQGRILASSLDRLFGTHDHKWVLQVVRLEPQEMRKIGRTVPRFTEIVEDREPPIVVLESSIALVNQMPDEQGNGIRLMEERQLVAENEFYDGNNAETKKPNLEDNTWNSFFPAWEQLLRQHKLHLGKGKNSKMRDPEAVTTWINKTLKEIQGTKGFLTGDDIRTNNEMGKAAGKSLFEKENKEEILQLMKKKLNALRANNTANSGDGHKENKWKENAGAEYQKVLTEMWEKTDQDDYNERAKGINVNDNQKQFKEAIYSALCALCQNGQLGPCEMMILTGFRDKDNNLVAYKLQTHHNDDDHADAFPVDQDEEMALGKAWKDWCETRIPKPIMPAEELHTLRNANGIPVLGVVDLEQIAPAALTKVLSNFLHALWNHSWPQDWVQPSIPLVEIEAHPEDFYDTSTFQFPVTLKPVEMMLLIERYSLCTYLSTISVVETVQPFVFWPEQDIIVAHPPSISPPPPKTSVPPAATSLAAILPTNASTLPPPTHGTPFGPARASTAPAASILSPSNASAPPLSTPVTPIGATGAPTVPAASISPSKASTPPPSTPAIDSERTSIAPPPTPPASMEGVEAPQQSSGTPALEEQDAVPMLDDQEVSLAAPEAQVVHQPQTRSGKRTIAEITSEVEAPQCVTRARVAAQEVTPKTRASKKAAGNKRGHCLIVAQSFQKGLILNTKVHWLCYVQQIGWAWSWLFNYQGSELLLLLPSF</sequence>
<dbReference type="PANTHER" id="PTHR24216:SF65">
    <property type="entry name" value="PAXILLIN-LIKE PROTEIN 1"/>
    <property type="match status" value="1"/>
</dbReference>
<feature type="compositionally biased region" description="Low complexity" evidence="1">
    <location>
        <begin position="1257"/>
        <end position="1267"/>
    </location>
</feature>
<feature type="compositionally biased region" description="Low complexity" evidence="1">
    <location>
        <begin position="1225"/>
        <end position="1244"/>
    </location>
</feature>
<reference evidence="2" key="1">
    <citation type="journal article" date="2019" name="Environ. Microbiol.">
        <title>Fungal ecological strategies reflected in gene transcription - a case study of two litter decomposers.</title>
        <authorList>
            <person name="Barbi F."/>
            <person name="Kohler A."/>
            <person name="Barry K."/>
            <person name="Baskaran P."/>
            <person name="Daum C."/>
            <person name="Fauchery L."/>
            <person name="Ihrmark K."/>
            <person name="Kuo A."/>
            <person name="LaButti K."/>
            <person name="Lipzen A."/>
            <person name="Morin E."/>
            <person name="Grigoriev I.V."/>
            <person name="Henrissat B."/>
            <person name="Lindahl B."/>
            <person name="Martin F."/>
        </authorList>
    </citation>
    <scope>NUCLEOTIDE SEQUENCE</scope>
    <source>
        <strain evidence="2">JB14</strain>
    </source>
</reference>
<keyword evidence="3" id="KW-1185">Reference proteome</keyword>
<dbReference type="EMBL" id="ML769570">
    <property type="protein sequence ID" value="KAE9393538.1"/>
    <property type="molecule type" value="Genomic_DNA"/>
</dbReference>
<dbReference type="OrthoDB" id="3269304at2759"/>